<reference evidence="7" key="1">
    <citation type="submission" date="2014-07" db="EMBL/GenBank/DDBJ databases">
        <authorList>
            <person name="Martin A.A"/>
            <person name="De Silva N."/>
        </authorList>
    </citation>
    <scope>NUCLEOTIDE SEQUENCE</scope>
</reference>
<dbReference type="AlphaFoldDB" id="A0A0K0FUM9"/>
<dbReference type="Pfam" id="PF16656">
    <property type="entry name" value="Pur_ac_phosph_N"/>
    <property type="match status" value="1"/>
</dbReference>
<dbReference type="SUPFAM" id="SSF56300">
    <property type="entry name" value="Metallo-dependent phosphatases"/>
    <property type="match status" value="1"/>
</dbReference>
<evidence type="ECO:0000256" key="3">
    <source>
        <dbReference type="RuleBase" id="RU361203"/>
    </source>
</evidence>
<dbReference type="InterPro" id="IPR008963">
    <property type="entry name" value="Purple_acid_Pase-like_N"/>
</dbReference>
<evidence type="ECO:0000259" key="4">
    <source>
        <dbReference type="Pfam" id="PF00149"/>
    </source>
</evidence>
<dbReference type="Pfam" id="PF14008">
    <property type="entry name" value="Metallophos_C"/>
    <property type="match status" value="1"/>
</dbReference>
<sequence>MIFKNIILLYFLFIRLSISGELKSINRHEQVHLSLAKNPRMMVVSWTTFYDLSHYRRKPMVRYGTVKSYTIRIKSGFTKKLKEPKNPNIIRYFHTVYLKNLYYNRMYYYKVGDGKTWSKQFYFRTFKQGSNFRIKFCVLGDMDTGKLYTIKKLTKAAKDGTCQLVIHVGDIAYQLQKDNGFVGDEFMNRIEPIAAYIPYMVIEGNHEFDCKGFSHYEYRFAMPLDKNNVKKIDHFYSFKLGLVNFIALSTEIYGFYTVYGPNPIKRQSRWLEKTLKKIQMSRKERPWVIPYFHRPIYYWHKKITGECNEYESTTIRIGYKDVPGLEDYFYKNNVDLVFHAHEHGYERHYPIYNRTMYKYSNNIYYNPPAPTYILTGAGGCKRCTPAIFNKTNESPFSAKRTIKVGYTHVNVVNRTHIKISQISTRYNTIIDSFIIIKDSGLHLDKSKRPKKIYVPYKGPQEYQYFDNPKIVKSCVKYYNISLFIDSINDIR</sequence>
<dbReference type="InterPro" id="IPR015914">
    <property type="entry name" value="PAPs_N"/>
</dbReference>
<dbReference type="InterPro" id="IPR041792">
    <property type="entry name" value="MPP_PAP"/>
</dbReference>
<proteinExistence type="inferred from homology"/>
<feature type="chain" id="PRO_5005120806" description="Purple acid phosphatase" evidence="3">
    <location>
        <begin position="20"/>
        <end position="491"/>
    </location>
</feature>
<dbReference type="EC" id="3.1.3.2" evidence="3"/>
<organism evidence="7 8">
    <name type="scientific">Strongyloides venezuelensis</name>
    <name type="common">Threadworm</name>
    <dbReference type="NCBI Taxonomy" id="75913"/>
    <lineage>
        <taxon>Eukaryota</taxon>
        <taxon>Metazoa</taxon>
        <taxon>Ecdysozoa</taxon>
        <taxon>Nematoda</taxon>
        <taxon>Chromadorea</taxon>
        <taxon>Rhabditida</taxon>
        <taxon>Tylenchina</taxon>
        <taxon>Panagrolaimomorpha</taxon>
        <taxon>Strongyloidoidea</taxon>
        <taxon>Strongyloididae</taxon>
        <taxon>Strongyloides</taxon>
    </lineage>
</organism>
<dbReference type="CDD" id="cd00839">
    <property type="entry name" value="MPP_PAPs"/>
    <property type="match status" value="1"/>
</dbReference>
<feature type="domain" description="Calcineurin-like phosphoesterase" evidence="4">
    <location>
        <begin position="135"/>
        <end position="345"/>
    </location>
</feature>
<dbReference type="WBParaSite" id="SVE_1604200.1">
    <property type="protein sequence ID" value="SVE_1604200.1"/>
    <property type="gene ID" value="SVE_1604200"/>
</dbReference>
<comment type="similarity">
    <text evidence="3">Belongs to the metallophosphoesterase superfamily. Purple acid phosphatase family.</text>
</comment>
<evidence type="ECO:0000256" key="1">
    <source>
        <dbReference type="ARBA" id="ARBA00022729"/>
    </source>
</evidence>
<evidence type="ECO:0000256" key="2">
    <source>
        <dbReference type="ARBA" id="ARBA00023180"/>
    </source>
</evidence>
<dbReference type="SUPFAM" id="SSF49363">
    <property type="entry name" value="Purple acid phosphatase, N-terminal domain"/>
    <property type="match status" value="1"/>
</dbReference>
<feature type="domain" description="Purple acid phosphatase N-terminal" evidence="6">
    <location>
        <begin position="29"/>
        <end position="125"/>
    </location>
</feature>
<dbReference type="GO" id="GO:0046872">
    <property type="term" value="F:metal ion binding"/>
    <property type="evidence" value="ECO:0007669"/>
    <property type="project" value="InterPro"/>
</dbReference>
<dbReference type="InterPro" id="IPR004843">
    <property type="entry name" value="Calcineurin-like_PHP"/>
</dbReference>
<dbReference type="Gene3D" id="2.60.40.380">
    <property type="entry name" value="Purple acid phosphatase-like, N-terminal"/>
    <property type="match status" value="1"/>
</dbReference>
<evidence type="ECO:0000259" key="5">
    <source>
        <dbReference type="Pfam" id="PF14008"/>
    </source>
</evidence>
<dbReference type="Gene3D" id="3.60.21.10">
    <property type="match status" value="1"/>
</dbReference>
<dbReference type="PANTHER" id="PTHR45867:SF3">
    <property type="entry name" value="ACID PHOSPHATASE TYPE 7"/>
    <property type="match status" value="1"/>
</dbReference>
<accession>A0A0K0FUM9</accession>
<comment type="catalytic activity">
    <reaction evidence="3">
        <text>a phosphate monoester + H2O = an alcohol + phosphate</text>
        <dbReference type="Rhea" id="RHEA:15017"/>
        <dbReference type="ChEBI" id="CHEBI:15377"/>
        <dbReference type="ChEBI" id="CHEBI:30879"/>
        <dbReference type="ChEBI" id="CHEBI:43474"/>
        <dbReference type="ChEBI" id="CHEBI:67140"/>
        <dbReference type="EC" id="3.1.3.2"/>
    </reaction>
</comment>
<name>A0A0K0FUM9_STRVS</name>
<dbReference type="Pfam" id="PF00149">
    <property type="entry name" value="Metallophos"/>
    <property type="match status" value="1"/>
</dbReference>
<evidence type="ECO:0000313" key="7">
    <source>
        <dbReference type="Proteomes" id="UP000035680"/>
    </source>
</evidence>
<dbReference type="STRING" id="75913.A0A0K0FUM9"/>
<dbReference type="Proteomes" id="UP000035680">
    <property type="component" value="Unassembled WGS sequence"/>
</dbReference>
<keyword evidence="3" id="KW-0378">Hydrolase</keyword>
<keyword evidence="2" id="KW-0325">Glycoprotein</keyword>
<dbReference type="InterPro" id="IPR029052">
    <property type="entry name" value="Metallo-depent_PP-like"/>
</dbReference>
<dbReference type="GO" id="GO:0003993">
    <property type="term" value="F:acid phosphatase activity"/>
    <property type="evidence" value="ECO:0007669"/>
    <property type="project" value="UniProtKB-EC"/>
</dbReference>
<evidence type="ECO:0000313" key="8">
    <source>
        <dbReference type="WBParaSite" id="SVE_1604200.1"/>
    </source>
</evidence>
<dbReference type="InterPro" id="IPR025733">
    <property type="entry name" value="PAPs_C"/>
</dbReference>
<keyword evidence="1 3" id="KW-0732">Signal</keyword>
<feature type="signal peptide" evidence="3">
    <location>
        <begin position="1"/>
        <end position="19"/>
    </location>
</feature>
<keyword evidence="7" id="KW-1185">Reference proteome</keyword>
<reference evidence="8" key="2">
    <citation type="submission" date="2015-08" db="UniProtKB">
        <authorList>
            <consortium name="WormBaseParasite"/>
        </authorList>
    </citation>
    <scope>IDENTIFICATION</scope>
</reference>
<protein>
    <recommendedName>
        <fullName evidence="3">Purple acid phosphatase</fullName>
        <ecNumber evidence="3">3.1.3.2</ecNumber>
    </recommendedName>
</protein>
<feature type="domain" description="Purple acid phosphatase C-terminal" evidence="5">
    <location>
        <begin position="369"/>
        <end position="432"/>
    </location>
</feature>
<dbReference type="PANTHER" id="PTHR45867">
    <property type="entry name" value="PURPLE ACID PHOSPHATASE"/>
    <property type="match status" value="1"/>
</dbReference>
<evidence type="ECO:0000259" key="6">
    <source>
        <dbReference type="Pfam" id="PF16656"/>
    </source>
</evidence>